<dbReference type="PANTHER" id="PTHR21137:SF35">
    <property type="entry name" value="ODORANT RECEPTOR 19A-RELATED"/>
    <property type="match status" value="1"/>
</dbReference>
<evidence type="ECO:0000256" key="6">
    <source>
        <dbReference type="ARBA" id="ARBA00022989"/>
    </source>
</evidence>
<dbReference type="GO" id="GO:0004984">
    <property type="term" value="F:olfactory receptor activity"/>
    <property type="evidence" value="ECO:0007669"/>
    <property type="project" value="InterPro"/>
</dbReference>
<feature type="transmembrane region" description="Helical" evidence="10">
    <location>
        <begin position="140"/>
        <end position="158"/>
    </location>
</feature>
<organism evidence="11">
    <name type="scientific">Dendrolimus kikuchii</name>
    <dbReference type="NCBI Taxonomy" id="765133"/>
    <lineage>
        <taxon>Eukaryota</taxon>
        <taxon>Metazoa</taxon>
        <taxon>Ecdysozoa</taxon>
        <taxon>Arthropoda</taxon>
        <taxon>Hexapoda</taxon>
        <taxon>Insecta</taxon>
        <taxon>Pterygota</taxon>
        <taxon>Neoptera</taxon>
        <taxon>Endopterygota</taxon>
        <taxon>Lepidoptera</taxon>
        <taxon>Glossata</taxon>
        <taxon>Ditrysia</taxon>
        <taxon>Bombycoidea</taxon>
        <taxon>Lasiocampidae</taxon>
        <taxon>Dendrolimus</taxon>
    </lineage>
</organism>
<evidence type="ECO:0000256" key="4">
    <source>
        <dbReference type="ARBA" id="ARBA00022692"/>
    </source>
</evidence>
<evidence type="ECO:0000256" key="2">
    <source>
        <dbReference type="ARBA" id="ARBA00022475"/>
    </source>
</evidence>
<keyword evidence="5 10" id="KW-0552">Olfaction</keyword>
<keyword evidence="9 10" id="KW-0807">Transducer</keyword>
<evidence type="ECO:0000256" key="10">
    <source>
        <dbReference type="RuleBase" id="RU351113"/>
    </source>
</evidence>
<name>A0A076E7M4_9NEOP</name>
<feature type="transmembrane region" description="Helical" evidence="10">
    <location>
        <begin position="48"/>
        <end position="71"/>
    </location>
</feature>
<feature type="transmembrane region" description="Helical" evidence="10">
    <location>
        <begin position="269"/>
        <end position="290"/>
    </location>
</feature>
<keyword evidence="7 10" id="KW-0472">Membrane</keyword>
<feature type="transmembrane region" description="Helical" evidence="10">
    <location>
        <begin position="83"/>
        <end position="101"/>
    </location>
</feature>
<accession>A0A076E7M4</accession>
<keyword evidence="6 10" id="KW-1133">Transmembrane helix</keyword>
<dbReference type="PANTHER" id="PTHR21137">
    <property type="entry name" value="ODORANT RECEPTOR"/>
    <property type="match status" value="1"/>
</dbReference>
<comment type="subcellular location">
    <subcellularLocation>
        <location evidence="1 10">Cell membrane</location>
        <topology evidence="1 10">Multi-pass membrane protein</topology>
    </subcellularLocation>
</comment>
<feature type="transmembrane region" description="Helical" evidence="10">
    <location>
        <begin position="25"/>
        <end position="41"/>
    </location>
</feature>
<reference evidence="11" key="1">
    <citation type="journal article" date="2014" name="Insect Biochem. Mol. Biol.">
        <title>Antennal transcriptome analysis and comparison of olfactory genes in two sympatric defoliators, Dendrolimus houi and Dendrolimus kikuchii (Lepidoptera: Lasiocampidae).</title>
        <authorList>
            <person name="Zhang S."/>
            <person name="Zhang Z."/>
            <person name="Wang H."/>
            <person name="Kong X."/>
        </authorList>
    </citation>
    <scope>NUCLEOTIDE SEQUENCE</scope>
</reference>
<dbReference type="AlphaFoldDB" id="A0A076E7M4"/>
<keyword evidence="8 10" id="KW-0675">Receptor</keyword>
<keyword evidence="3 10" id="KW-0716">Sensory transduction</keyword>
<keyword evidence="2" id="KW-1003">Cell membrane</keyword>
<evidence type="ECO:0000256" key="9">
    <source>
        <dbReference type="ARBA" id="ARBA00023224"/>
    </source>
</evidence>
<evidence type="ECO:0000256" key="7">
    <source>
        <dbReference type="ARBA" id="ARBA00023136"/>
    </source>
</evidence>
<dbReference type="GO" id="GO:0007165">
    <property type="term" value="P:signal transduction"/>
    <property type="evidence" value="ECO:0007669"/>
    <property type="project" value="UniProtKB-KW"/>
</dbReference>
<dbReference type="GO" id="GO:0005886">
    <property type="term" value="C:plasma membrane"/>
    <property type="evidence" value="ECO:0007669"/>
    <property type="project" value="UniProtKB-SubCell"/>
</dbReference>
<dbReference type="GO" id="GO:0005549">
    <property type="term" value="F:odorant binding"/>
    <property type="evidence" value="ECO:0007669"/>
    <property type="project" value="InterPro"/>
</dbReference>
<feature type="transmembrane region" description="Helical" evidence="10">
    <location>
        <begin position="205"/>
        <end position="225"/>
    </location>
</feature>
<feature type="transmembrane region" description="Helical" evidence="10">
    <location>
        <begin position="296"/>
        <end position="316"/>
    </location>
</feature>
<comment type="similarity">
    <text evidence="10">Belongs to the insect chemoreceptor superfamily. Heteromeric odorant receptor channel (TC 1.A.69) family.</text>
</comment>
<keyword evidence="4 10" id="KW-0812">Transmembrane</keyword>
<evidence type="ECO:0000256" key="8">
    <source>
        <dbReference type="ARBA" id="ARBA00023170"/>
    </source>
</evidence>
<gene>
    <name evidence="11" type="primary">OR15</name>
</gene>
<sequence>MDLFKSLKEFFLRNRRRLQEDSYDSLLWLVNIIPNLVGFSINRKKISAPFWIVHMILLLYVYGVGCIVYMVRDAKTAGDYIKNFVNISLFCLIANNSWWFLTKRPLLKEALKKIKENDGLAHQNVTLQSKQKKILRRIRLMILTFLIFNYMDEFFIYLPHRADVMNDNYSMTPCVGLEPLTSSPNREVCHIILGLQEITIVTVVLNYQALMLFLIGHTAVMYQMLAYEMISLNDFTNLKDHQLFVKQKLPSLIYRHSLTLDVTYKLKSLYSVPMGVNFGSNAVCISLFFYLPFEEWLQFIPILMYCFLVFFLYCFLCQKLINASEIFERAVYSCGWENFDLKEKKLVYVMLRQAQKPVEILAADIIPVNIYTFATTLQAMFKFVTVVKF</sequence>
<dbReference type="EMBL" id="KF487694">
    <property type="protein sequence ID" value="AII01092.1"/>
    <property type="molecule type" value="mRNA"/>
</dbReference>
<proteinExistence type="evidence at transcript level"/>
<evidence type="ECO:0000256" key="1">
    <source>
        <dbReference type="ARBA" id="ARBA00004651"/>
    </source>
</evidence>
<dbReference type="Pfam" id="PF02949">
    <property type="entry name" value="7tm_6"/>
    <property type="match status" value="1"/>
</dbReference>
<evidence type="ECO:0000256" key="3">
    <source>
        <dbReference type="ARBA" id="ARBA00022606"/>
    </source>
</evidence>
<evidence type="ECO:0000313" key="11">
    <source>
        <dbReference type="EMBL" id="AII01092.1"/>
    </source>
</evidence>
<dbReference type="InterPro" id="IPR004117">
    <property type="entry name" value="7tm6_olfct_rcpt"/>
</dbReference>
<evidence type="ECO:0000256" key="5">
    <source>
        <dbReference type="ARBA" id="ARBA00022725"/>
    </source>
</evidence>
<protein>
    <recommendedName>
        <fullName evidence="10">Odorant receptor</fullName>
    </recommendedName>
</protein>